<dbReference type="InterPro" id="IPR009056">
    <property type="entry name" value="Cyt_c-like_dom"/>
</dbReference>
<dbReference type="Proteomes" id="UP001179121">
    <property type="component" value="Chromosome"/>
</dbReference>
<evidence type="ECO:0000256" key="4">
    <source>
        <dbReference type="PROSITE-ProRule" id="PRU00433"/>
    </source>
</evidence>
<evidence type="ECO:0000313" key="8">
    <source>
        <dbReference type="Proteomes" id="UP001179121"/>
    </source>
</evidence>
<reference evidence="7" key="1">
    <citation type="submission" date="2022-10" db="EMBL/GenBank/DDBJ databases">
        <authorList>
            <person name="Koch H."/>
        </authorList>
    </citation>
    <scope>NUCLEOTIDE SEQUENCE</scope>
    <source>
        <strain evidence="7">DNF</strain>
    </source>
</reference>
<keyword evidence="5" id="KW-0472">Membrane</keyword>
<dbReference type="Gene3D" id="1.10.760.10">
    <property type="entry name" value="Cytochrome c-like domain"/>
    <property type="match status" value="1"/>
</dbReference>
<dbReference type="InterPro" id="IPR036909">
    <property type="entry name" value="Cyt_c-like_dom_sf"/>
</dbReference>
<dbReference type="GO" id="GO:0004130">
    <property type="term" value="F:cytochrome-c peroxidase activity"/>
    <property type="evidence" value="ECO:0007669"/>
    <property type="project" value="TreeGrafter"/>
</dbReference>
<keyword evidence="1 4" id="KW-0349">Heme</keyword>
<dbReference type="SUPFAM" id="SSF46626">
    <property type="entry name" value="Cytochrome c"/>
    <property type="match status" value="1"/>
</dbReference>
<feature type="domain" description="Cytochrome c" evidence="6">
    <location>
        <begin position="390"/>
        <end position="488"/>
    </location>
</feature>
<dbReference type="PANTHER" id="PTHR30600">
    <property type="entry name" value="CYTOCHROME C PEROXIDASE-RELATED"/>
    <property type="match status" value="1"/>
</dbReference>
<organism evidence="7 8">
    <name type="scientific">Nitrospira tepida</name>
    <dbReference type="NCBI Taxonomy" id="2973512"/>
    <lineage>
        <taxon>Bacteria</taxon>
        <taxon>Pseudomonadati</taxon>
        <taxon>Nitrospirota</taxon>
        <taxon>Nitrospiria</taxon>
        <taxon>Nitrospirales</taxon>
        <taxon>Nitrospiraceae</taxon>
        <taxon>Nitrospira</taxon>
    </lineage>
</organism>
<sequence length="488" mass="54657">MTDQQPPSQNVSRRPHAGHALLIMALLVGCSLATVWSSESASPRDKGDRDIQDTKQKGAEGVDFSYDVFGAPPGQDPQRIAEEVKAKDKADKPAVMAQHAKILQDRYQLDCRSKDGVVMTKGKPQPIGPTVKLPNGATWDQLSKLSPEDIAAKDLFPAGFRRLPHVKPAVGGQVFPDVQTKQFPRLIRFDVNFDLPDCFLPEFPPPIFLTTHPELGDVSQGEVLTAENFDRLFRGLVTPVQLDGLRMLVTQFPQEEFNATHDRKSEKPSLGVSCLDCHVNFHTTGQFHLNPDTRPQRDRLRLDTVSLRGLFNQQIHGSKRSLRSVEDFTEFEQRTAYFNGDHIRAIKKGMNIIDRVVVAHMAQIQNMIDMPPAPKLDPMTGRLMRNKATEQEIRGEELFFGKARCAGCHQPPWYMDQQMHDLKLERFGAQADGPIKTFTLRGIKDSPPYLHDGRLPTLEDTVEFFNVVGGLQLTAEDKAALAAFLRAL</sequence>
<dbReference type="GO" id="GO:0046872">
    <property type="term" value="F:metal ion binding"/>
    <property type="evidence" value="ECO:0007669"/>
    <property type="project" value="UniProtKB-KW"/>
</dbReference>
<dbReference type="GO" id="GO:0009055">
    <property type="term" value="F:electron transfer activity"/>
    <property type="evidence" value="ECO:0007669"/>
    <property type="project" value="InterPro"/>
</dbReference>
<evidence type="ECO:0000256" key="5">
    <source>
        <dbReference type="SAM" id="Phobius"/>
    </source>
</evidence>
<protein>
    <submittedName>
        <fullName evidence="7">Cytochrome B6</fullName>
    </submittedName>
</protein>
<dbReference type="KEGG" id="nti:DNFV4_03208"/>
<proteinExistence type="predicted"/>
<keyword evidence="3 4" id="KW-0408">Iron</keyword>
<evidence type="ECO:0000313" key="7">
    <source>
        <dbReference type="EMBL" id="CAI4032778.1"/>
    </source>
</evidence>
<dbReference type="SUPFAM" id="SSF48695">
    <property type="entry name" value="Multiheme cytochromes"/>
    <property type="match status" value="1"/>
</dbReference>
<gene>
    <name evidence="7" type="ORF">DNFV4_03208</name>
</gene>
<accession>A0AA86T9I7</accession>
<evidence type="ECO:0000259" key="6">
    <source>
        <dbReference type="PROSITE" id="PS51007"/>
    </source>
</evidence>
<dbReference type="PROSITE" id="PS51007">
    <property type="entry name" value="CYTC"/>
    <property type="match status" value="1"/>
</dbReference>
<keyword evidence="2 4" id="KW-0479">Metal-binding</keyword>
<dbReference type="InterPro" id="IPR051395">
    <property type="entry name" value="Cytochrome_c_Peroxidase/MauG"/>
</dbReference>
<dbReference type="GO" id="GO:0020037">
    <property type="term" value="F:heme binding"/>
    <property type="evidence" value="ECO:0007669"/>
    <property type="project" value="InterPro"/>
</dbReference>
<feature type="transmembrane region" description="Helical" evidence="5">
    <location>
        <begin position="20"/>
        <end position="38"/>
    </location>
</feature>
<keyword evidence="8" id="KW-1185">Reference proteome</keyword>
<keyword evidence="5" id="KW-1133">Transmembrane helix</keyword>
<evidence type="ECO:0000256" key="1">
    <source>
        <dbReference type="ARBA" id="ARBA00022617"/>
    </source>
</evidence>
<name>A0AA86T9I7_9BACT</name>
<dbReference type="InterPro" id="IPR036280">
    <property type="entry name" value="Multihaem_cyt_sf"/>
</dbReference>
<evidence type="ECO:0000256" key="3">
    <source>
        <dbReference type="ARBA" id="ARBA00023004"/>
    </source>
</evidence>
<dbReference type="PANTHER" id="PTHR30600:SF13">
    <property type="entry name" value="METHYLAMINE UTILIZATION PROTEIN"/>
    <property type="match status" value="1"/>
</dbReference>
<keyword evidence="5" id="KW-0812">Transmembrane</keyword>
<dbReference type="EMBL" id="OX365700">
    <property type="protein sequence ID" value="CAI4032778.1"/>
    <property type="molecule type" value="Genomic_DNA"/>
</dbReference>
<evidence type="ECO:0000256" key="2">
    <source>
        <dbReference type="ARBA" id="ARBA00022723"/>
    </source>
</evidence>
<dbReference type="AlphaFoldDB" id="A0AA86T9I7"/>